<proteinExistence type="predicted"/>
<protein>
    <submittedName>
        <fullName evidence="1">Uncharacterized protein</fullName>
    </submittedName>
</protein>
<gene>
    <name evidence="1" type="ORF">J2S57_006393</name>
</gene>
<dbReference type="Proteomes" id="UP001235712">
    <property type="component" value="Unassembled WGS sequence"/>
</dbReference>
<evidence type="ECO:0000313" key="1">
    <source>
        <dbReference type="EMBL" id="MDP9830644.1"/>
    </source>
</evidence>
<keyword evidence="2" id="KW-1185">Reference proteome</keyword>
<dbReference type="EMBL" id="JAUSQZ010000001">
    <property type="protein sequence ID" value="MDP9830644.1"/>
    <property type="molecule type" value="Genomic_DNA"/>
</dbReference>
<organism evidence="1 2">
    <name type="scientific">Kineosporia succinea</name>
    <dbReference type="NCBI Taxonomy" id="84632"/>
    <lineage>
        <taxon>Bacteria</taxon>
        <taxon>Bacillati</taxon>
        <taxon>Actinomycetota</taxon>
        <taxon>Actinomycetes</taxon>
        <taxon>Kineosporiales</taxon>
        <taxon>Kineosporiaceae</taxon>
        <taxon>Kineosporia</taxon>
    </lineage>
</organism>
<name>A0ABT9PD58_9ACTN</name>
<comment type="caution">
    <text evidence="1">The sequence shown here is derived from an EMBL/GenBank/DDBJ whole genome shotgun (WGS) entry which is preliminary data.</text>
</comment>
<accession>A0ABT9PD58</accession>
<reference evidence="1 2" key="1">
    <citation type="submission" date="2023-07" db="EMBL/GenBank/DDBJ databases">
        <title>Sequencing the genomes of 1000 actinobacteria strains.</title>
        <authorList>
            <person name="Klenk H.-P."/>
        </authorList>
    </citation>
    <scope>NUCLEOTIDE SEQUENCE [LARGE SCALE GENOMIC DNA]</scope>
    <source>
        <strain evidence="1 2">DSM 44388</strain>
    </source>
</reference>
<dbReference type="RefSeq" id="WP_307249710.1">
    <property type="nucleotide sequence ID" value="NZ_JAUSQZ010000001.1"/>
</dbReference>
<sequence length="143" mass="15904">MVTREFIPVDLDRISDITYTCSVFRARRRGYFGGVISFSGDYRPGSSGSGDAAFIKWKIDEFLDIDDPGTVYGLVVDLRGLRYEWGEDLGIAASRLRRGQLPLLTVVDPQARAALAHCIADEEMREDFDAAVDEVAQALARLK</sequence>
<evidence type="ECO:0000313" key="2">
    <source>
        <dbReference type="Proteomes" id="UP001235712"/>
    </source>
</evidence>